<dbReference type="EMBL" id="CP059066">
    <property type="protein sequence ID" value="QSQ10567.1"/>
    <property type="molecule type" value="Genomic_DNA"/>
</dbReference>
<keyword evidence="5" id="KW-1185">Reference proteome</keyword>
<dbReference type="NCBIfam" id="TIGR01766">
    <property type="entry name" value="IS200/IS605 family accessory protein TnpB-like domain"/>
    <property type="match status" value="1"/>
</dbReference>
<reference evidence="4" key="1">
    <citation type="submission" date="2020-07" db="EMBL/GenBank/DDBJ databases">
        <title>Koleobacter methoxysyntrophicus gen. nov., sp. nov., a novel anaerobic bacterium isolated from deep subsurface oil field and proposal of Koleobacterales ord. nov. in the phylum Firmicutes.</title>
        <authorList>
            <person name="Sakamoto S."/>
            <person name="Tamaki H."/>
        </authorList>
    </citation>
    <scope>NUCLEOTIDE SEQUENCE</scope>
    <source>
        <strain evidence="4">NRmbB1</strain>
    </source>
</reference>
<evidence type="ECO:0000256" key="1">
    <source>
        <dbReference type="ARBA" id="ARBA00023125"/>
    </source>
</evidence>
<keyword evidence="1" id="KW-0238">DNA-binding</keyword>
<dbReference type="InterPro" id="IPR010095">
    <property type="entry name" value="Cas12f1-like_TNB"/>
</dbReference>
<accession>A0A8A0RTC1</accession>
<evidence type="ECO:0000313" key="3">
    <source>
        <dbReference type="EMBL" id="QSQ10551.1"/>
    </source>
</evidence>
<evidence type="ECO:0000313" key="4">
    <source>
        <dbReference type="EMBL" id="QSQ10567.1"/>
    </source>
</evidence>
<evidence type="ECO:0000259" key="2">
    <source>
        <dbReference type="Pfam" id="PF07282"/>
    </source>
</evidence>
<dbReference type="AlphaFoldDB" id="A0A8A0RTC1"/>
<evidence type="ECO:0000313" key="5">
    <source>
        <dbReference type="Proteomes" id="UP000662904"/>
    </source>
</evidence>
<dbReference type="EMBL" id="CP059066">
    <property type="protein sequence ID" value="QSQ10551.1"/>
    <property type="molecule type" value="Genomic_DNA"/>
</dbReference>
<dbReference type="Pfam" id="PF07282">
    <property type="entry name" value="Cas12f1-like_TNB"/>
    <property type="match status" value="1"/>
</dbReference>
<name>A0A8A0RTC1_9FIRM</name>
<gene>
    <name evidence="3" type="ORF">H0A61_02961</name>
    <name evidence="4" type="ORF">H0A61_02977</name>
</gene>
<dbReference type="GO" id="GO:0003677">
    <property type="term" value="F:DNA binding"/>
    <property type="evidence" value="ECO:0007669"/>
    <property type="project" value="UniProtKB-KW"/>
</dbReference>
<dbReference type="KEGG" id="kme:H0A61_02961"/>
<dbReference type="KEGG" id="kme:H0A61_02977"/>
<dbReference type="RefSeq" id="WP_241755023.1">
    <property type="nucleotide sequence ID" value="NZ_CP059066.1"/>
</dbReference>
<dbReference type="NCBIfam" id="NF040570">
    <property type="entry name" value="guided_TnpB"/>
    <property type="match status" value="1"/>
</dbReference>
<protein>
    <recommendedName>
        <fullName evidence="2">Cas12f1-like TNB domain-containing protein</fullName>
    </recommendedName>
</protein>
<feature type="domain" description="Cas12f1-like TNB" evidence="2">
    <location>
        <begin position="356"/>
        <end position="431"/>
    </location>
</feature>
<proteinExistence type="predicted"/>
<organism evidence="4 5">
    <name type="scientific">Koleobacter methoxysyntrophicus</name>
    <dbReference type="NCBI Taxonomy" id="2751313"/>
    <lineage>
        <taxon>Bacteria</taxon>
        <taxon>Bacillati</taxon>
        <taxon>Bacillota</taxon>
        <taxon>Clostridia</taxon>
        <taxon>Koleobacterales</taxon>
        <taxon>Koleobacteraceae</taxon>
        <taxon>Koleobacter</taxon>
    </lineage>
</organism>
<sequence length="441" mass="51394">MPHLHGFTKTLRYNLLMPADVEKRALHTIALYRQVVSYYLQVFQEHREIIDHNKWLNEAEKLTHQTKDNLYPEYPFDREFPKLPSGFRRSAIAEAHGKALAWKTSYEKWQERKRRHEEKNLKRVAKGRKPIEFKERPPQYPEDNNCWLSYYDTEYKWIDPNHILLKMFTGKSYTYRKVTLLQPFTVPDSYAAGSPMLVKKPTGWELHVPIVQVAKPDLRKIRELVKEPSLKICAIDLGINRHAVMTIQDTEGRVYAAKFISAAKDNHLRKRYLEKIVNLQKETRVIPEGERFAKHLWNKISNLNDDIAHRVSRQIVEFAKIHGAKIIVFEYLDSLKPSKGTRSHQLNQKFIFWVKGRIFRYTSYKALHEGIVTCRVSPKETSSCCPYCGFPTIVRYNKGKDGEGTGGVDLAKCPSCGIYDVNSDFIGSLGIGRNFRLKYCS</sequence>
<dbReference type="Proteomes" id="UP000662904">
    <property type="component" value="Chromosome"/>
</dbReference>